<evidence type="ECO:0000313" key="4">
    <source>
        <dbReference type="Proteomes" id="UP001164472"/>
    </source>
</evidence>
<evidence type="ECO:0000313" key="3">
    <source>
        <dbReference type="EMBL" id="UZW74002.1"/>
    </source>
</evidence>
<keyword evidence="1" id="KW-0732">Signal</keyword>
<reference evidence="3" key="1">
    <citation type="submission" date="2022-07" db="EMBL/GenBank/DDBJ databases">
        <title>Alkalimarinus sp. nov., isolated from gut of a Alitta virens.</title>
        <authorList>
            <person name="Yang A.I."/>
            <person name="Shin N.-R."/>
        </authorList>
    </citation>
    <scope>NUCLEOTIDE SEQUENCE</scope>
    <source>
        <strain evidence="3">FA028</strain>
    </source>
</reference>
<dbReference type="InterPro" id="IPR025388">
    <property type="entry name" value="Alginate_export_dom"/>
</dbReference>
<name>A0A9E8KPX4_9ALTE</name>
<dbReference type="Gene3D" id="2.40.160.10">
    <property type="entry name" value="Porin"/>
    <property type="match status" value="1"/>
</dbReference>
<dbReference type="KEGG" id="asem:NNL22_13310"/>
<evidence type="ECO:0000259" key="2">
    <source>
        <dbReference type="Pfam" id="PF13372"/>
    </source>
</evidence>
<dbReference type="EMBL" id="CP101527">
    <property type="protein sequence ID" value="UZW74002.1"/>
    <property type="molecule type" value="Genomic_DNA"/>
</dbReference>
<feature type="chain" id="PRO_5039403154" evidence="1">
    <location>
        <begin position="23"/>
        <end position="391"/>
    </location>
</feature>
<proteinExistence type="predicted"/>
<feature type="domain" description="Alginate export" evidence="2">
    <location>
        <begin position="40"/>
        <end position="161"/>
    </location>
</feature>
<keyword evidence="4" id="KW-1185">Reference proteome</keyword>
<dbReference type="AlphaFoldDB" id="A0A9E8KPX4"/>
<protein>
    <submittedName>
        <fullName evidence="3">Alginate export family protein</fullName>
    </submittedName>
</protein>
<accession>A0A9E8KPX4</accession>
<evidence type="ECO:0000256" key="1">
    <source>
        <dbReference type="SAM" id="SignalP"/>
    </source>
</evidence>
<dbReference type="InterPro" id="IPR023614">
    <property type="entry name" value="Porin_dom_sf"/>
</dbReference>
<feature type="signal peptide" evidence="1">
    <location>
        <begin position="1"/>
        <end position="22"/>
    </location>
</feature>
<organism evidence="3 4">
    <name type="scientific">Alkalimarinus sediminis</name>
    <dbReference type="NCBI Taxonomy" id="1632866"/>
    <lineage>
        <taxon>Bacteria</taxon>
        <taxon>Pseudomonadati</taxon>
        <taxon>Pseudomonadota</taxon>
        <taxon>Gammaproteobacteria</taxon>
        <taxon>Alteromonadales</taxon>
        <taxon>Alteromonadaceae</taxon>
        <taxon>Alkalimarinus</taxon>
    </lineage>
</organism>
<dbReference type="Proteomes" id="UP001164472">
    <property type="component" value="Chromosome"/>
</dbReference>
<dbReference type="Pfam" id="PF13372">
    <property type="entry name" value="Alginate_exp"/>
    <property type="match status" value="1"/>
</dbReference>
<sequence length="391" mass="42699">MKQQLKLSALAIAIASTSTAFAAEQAASFEEAVTGGEASLSFRYRYEFVDQDGIDKDANASTLKTRLNYKTQQYQNATAFIEFDNNTQVLSGDYNDKTNGKNTPVVADPKYTEVNQAYVDYAAPVDTLVRYGRQRILLDNQRFVGGVGWRQNEQTYDAFTLVNTSLPDTTVVLTNITNVNNILGKNVNGENHQVLNINNKSLPFGTVSAYAYMLKDISDTYGARFAGKTDVDSVSLLYALEYATQETDNTASNDADYYVAEFGADISGVTAKVGYEVLGSDNGNYGFSTPLGTNHKFNGWADKFLSTPADGLEDLYVSVSTKLAGPKIALIYHTFDANEGSTDYGDEIDLAISQDFADRYNVLLKGAAYSQGDAGTPTDTTKVWLQLSAKF</sequence>
<dbReference type="RefSeq" id="WP_251811463.1">
    <property type="nucleotide sequence ID" value="NZ_CP101527.1"/>
</dbReference>
<gene>
    <name evidence="3" type="ORF">NNL22_13310</name>
</gene>